<evidence type="ECO:0000256" key="3">
    <source>
        <dbReference type="ARBA" id="ARBA00010136"/>
    </source>
</evidence>
<evidence type="ECO:0000259" key="16">
    <source>
        <dbReference type="Pfam" id="PF17900"/>
    </source>
</evidence>
<dbReference type="InterPro" id="IPR050344">
    <property type="entry name" value="Peptidase_M1_aminopeptidases"/>
</dbReference>
<reference evidence="18" key="1">
    <citation type="journal article" date="2019" name="Int. J. Syst. Evol. Microbiol.">
        <title>The Global Catalogue of Microorganisms (GCM) 10K type strain sequencing project: providing services to taxonomists for standard genome sequencing and annotation.</title>
        <authorList>
            <consortium name="The Broad Institute Genomics Platform"/>
            <consortium name="The Broad Institute Genome Sequencing Center for Infectious Disease"/>
            <person name="Wu L."/>
            <person name="Ma J."/>
        </authorList>
    </citation>
    <scope>NUCLEOTIDE SEQUENCE [LARGE SCALE GENOMIC DNA]</scope>
    <source>
        <strain evidence="18">DFY28</strain>
    </source>
</reference>
<keyword evidence="11" id="KW-0482">Metalloprotease</keyword>
<evidence type="ECO:0000256" key="5">
    <source>
        <dbReference type="ARBA" id="ARBA00015611"/>
    </source>
</evidence>
<dbReference type="GO" id="GO:0016285">
    <property type="term" value="F:alanyl aminopeptidase activity"/>
    <property type="evidence" value="ECO:0007669"/>
    <property type="project" value="UniProtKB-EC"/>
</dbReference>
<dbReference type="Gene3D" id="1.10.390.10">
    <property type="entry name" value="Neutral Protease Domain 2"/>
    <property type="match status" value="1"/>
</dbReference>
<dbReference type="SUPFAM" id="SSF55486">
    <property type="entry name" value="Metalloproteases ('zincins'), catalytic domain"/>
    <property type="match status" value="1"/>
</dbReference>
<comment type="caution">
    <text evidence="17">The sequence shown here is derived from an EMBL/GenBank/DDBJ whole genome shotgun (WGS) entry which is preliminary data.</text>
</comment>
<evidence type="ECO:0000256" key="4">
    <source>
        <dbReference type="ARBA" id="ARBA00012564"/>
    </source>
</evidence>
<organism evidence="17 18">
    <name type="scientific">Nocardioides yefusunii</name>
    <dbReference type="NCBI Taxonomy" id="2500546"/>
    <lineage>
        <taxon>Bacteria</taxon>
        <taxon>Bacillati</taxon>
        <taxon>Actinomycetota</taxon>
        <taxon>Actinomycetes</taxon>
        <taxon>Propionibacteriales</taxon>
        <taxon>Nocardioidaceae</taxon>
        <taxon>Nocardioides</taxon>
    </lineage>
</organism>
<protein>
    <recommendedName>
        <fullName evidence="5">Aminopeptidase N</fullName>
        <ecNumber evidence="4">3.4.11.2</ecNumber>
    </recommendedName>
    <alternativeName>
        <fullName evidence="12">Alanine aminopeptidase</fullName>
    </alternativeName>
    <alternativeName>
        <fullName evidence="13">Lysyl aminopeptidase</fullName>
    </alternativeName>
</protein>
<gene>
    <name evidence="17" type="primary">pepN</name>
    <name evidence="17" type="ORF">ACFPWU_01865</name>
</gene>
<dbReference type="EC" id="3.4.11.2" evidence="4"/>
<evidence type="ECO:0000256" key="11">
    <source>
        <dbReference type="ARBA" id="ARBA00023049"/>
    </source>
</evidence>
<dbReference type="InterPro" id="IPR042097">
    <property type="entry name" value="Aminopeptidase_N-like_N_sf"/>
</dbReference>
<evidence type="ECO:0000256" key="1">
    <source>
        <dbReference type="ARBA" id="ARBA00000098"/>
    </source>
</evidence>
<dbReference type="CDD" id="cd09602">
    <property type="entry name" value="M1_APN"/>
    <property type="match status" value="1"/>
</dbReference>
<keyword evidence="7" id="KW-0645">Protease</keyword>
<dbReference type="EMBL" id="JBHSQI010000001">
    <property type="protein sequence ID" value="MFC6152411.1"/>
    <property type="molecule type" value="Genomic_DNA"/>
</dbReference>
<keyword evidence="10" id="KW-0862">Zinc</keyword>
<dbReference type="SUPFAM" id="SSF63737">
    <property type="entry name" value="Leukotriene A4 hydrolase N-terminal domain"/>
    <property type="match status" value="1"/>
</dbReference>
<dbReference type="Proteomes" id="UP001596098">
    <property type="component" value="Unassembled WGS sequence"/>
</dbReference>
<evidence type="ECO:0000256" key="9">
    <source>
        <dbReference type="ARBA" id="ARBA00022801"/>
    </source>
</evidence>
<sequence length="825" mass="88954">MSNPYRSLQHTEAIARAGLLDVTHYDVSLDLASSEETFASRTTITFTSGEGETFLDLKPVATHAITLDGTSLPVDLLDRGRVPLRLSAGRHELVVEATMRFRNDGEGLHAHVDPADGRRYVYGMSFMDAAPSVFACFDQPDLKAPYTFHVTAPQEWTVIGNAPGEQVEPGVWEFQASQPLSTYFVTLVAGPYHLITDSHDGIKLGLSARQSLARELDRDAEELLTVTKQCFDEFHRLFGIRYPFGDKYHQAFVPEFNAGAMENPGCVTFRDPLLFTGTVPRGLRVQRATTVAHEMAHQWFGNIVTPRWWDDLWLNESFAEYMGSRVTAAVTQFDDAWTHNAWARRQWGLVADQRPSTHPVAGNGAVDATAALQDFDGISYAKGSAILKQLNATIGDDVFLAGAIDHFTTHRFGNATMNDLIGSWERAGAGDLTDFTAAWLRTAGPDTISLDRATGELVRTAPDTVAAGESSPRRHALQVAVITGDDTDGTDVQITDVTLDADRTPFVVPTGAAVVPDPYEATWAAAVVDDTTVTALLPVLAGVNDGRLRSGTWNAIRSAFHQSRLSPAPVVELVASVLPTETDDDAVTTLLPFAASAAALTDAPGPLLASLHTAALNRATTADPGSTLQLSAFLGAVSTTDDVSLLGTWLAGDVPAGVVLDSDVAWAVRVRLAVLGATDVAELDEALAADPSAKARVEYTRARASLPEAEAKAWAWQRFTGEVDVPNYELEAAGLGMWRSGQEELTAEYADAFLDLLPSAASVHAGWVLGTALRSFYPHTALTAEFLSAAEAALDVEGLDLTVRRNLVDATDTLRRRLTTRARFA</sequence>
<evidence type="ECO:0000256" key="2">
    <source>
        <dbReference type="ARBA" id="ARBA00001947"/>
    </source>
</evidence>
<evidence type="ECO:0000256" key="8">
    <source>
        <dbReference type="ARBA" id="ARBA00022723"/>
    </source>
</evidence>
<evidence type="ECO:0000256" key="7">
    <source>
        <dbReference type="ARBA" id="ARBA00022670"/>
    </source>
</evidence>
<comment type="similarity">
    <text evidence="3">Belongs to the peptidase M1 family.</text>
</comment>
<accession>A0ABW1QSF4</accession>
<dbReference type="NCBIfam" id="TIGR02412">
    <property type="entry name" value="pepN_strep_liv"/>
    <property type="match status" value="1"/>
</dbReference>
<dbReference type="PANTHER" id="PTHR11533:SF174">
    <property type="entry name" value="PUROMYCIN-SENSITIVE AMINOPEPTIDASE-RELATED"/>
    <property type="match status" value="1"/>
</dbReference>
<keyword evidence="6 17" id="KW-0031">Aminopeptidase</keyword>
<evidence type="ECO:0000256" key="13">
    <source>
        <dbReference type="ARBA" id="ARBA00031533"/>
    </source>
</evidence>
<dbReference type="InterPro" id="IPR001930">
    <property type="entry name" value="Peptidase_M1"/>
</dbReference>
<feature type="domain" description="ERAP1-like C-terminal" evidence="15">
    <location>
        <begin position="534"/>
        <end position="816"/>
    </location>
</feature>
<dbReference type="Pfam" id="PF11838">
    <property type="entry name" value="ERAP1_C"/>
    <property type="match status" value="1"/>
</dbReference>
<evidence type="ECO:0000259" key="15">
    <source>
        <dbReference type="Pfam" id="PF11838"/>
    </source>
</evidence>
<feature type="domain" description="Aminopeptidase N-like N-terminal" evidence="16">
    <location>
        <begin position="24"/>
        <end position="183"/>
    </location>
</feature>
<dbReference type="InterPro" id="IPR012778">
    <property type="entry name" value="Pept_M1_aminopeptidase"/>
</dbReference>
<evidence type="ECO:0000313" key="17">
    <source>
        <dbReference type="EMBL" id="MFC6152411.1"/>
    </source>
</evidence>
<evidence type="ECO:0000259" key="14">
    <source>
        <dbReference type="Pfam" id="PF01433"/>
    </source>
</evidence>
<dbReference type="Gene3D" id="2.60.40.1730">
    <property type="entry name" value="tricorn interacting facor f3 domain"/>
    <property type="match status" value="1"/>
</dbReference>
<evidence type="ECO:0000256" key="10">
    <source>
        <dbReference type="ARBA" id="ARBA00022833"/>
    </source>
</evidence>
<dbReference type="InterPro" id="IPR014782">
    <property type="entry name" value="Peptidase_M1_dom"/>
</dbReference>
<name>A0ABW1QSF4_9ACTN</name>
<dbReference type="Pfam" id="PF17900">
    <property type="entry name" value="Peptidase_M1_N"/>
    <property type="match status" value="1"/>
</dbReference>
<feature type="domain" description="Peptidase M1 membrane alanine aminopeptidase" evidence="14">
    <location>
        <begin position="224"/>
        <end position="439"/>
    </location>
</feature>
<proteinExistence type="inferred from homology"/>
<evidence type="ECO:0000256" key="12">
    <source>
        <dbReference type="ARBA" id="ARBA00029811"/>
    </source>
</evidence>
<dbReference type="Pfam" id="PF01433">
    <property type="entry name" value="Peptidase_M1"/>
    <property type="match status" value="1"/>
</dbReference>
<dbReference type="RefSeq" id="WP_128220671.1">
    <property type="nucleotide sequence ID" value="NZ_CP034929.1"/>
</dbReference>
<dbReference type="InterPro" id="IPR045357">
    <property type="entry name" value="Aminopeptidase_N-like_N"/>
</dbReference>
<keyword evidence="8" id="KW-0479">Metal-binding</keyword>
<comment type="cofactor">
    <cofactor evidence="2">
        <name>Zn(2+)</name>
        <dbReference type="ChEBI" id="CHEBI:29105"/>
    </cofactor>
</comment>
<dbReference type="InterPro" id="IPR027268">
    <property type="entry name" value="Peptidase_M4/M1_CTD_sf"/>
</dbReference>
<comment type="catalytic activity">
    <reaction evidence="1">
        <text>Release of an N-terminal amino acid, Xaa-|-Yaa- from a peptide, amide or arylamide. Xaa is preferably Ala, but may be most amino acids including Pro (slow action). When a terminal hydrophobic residue is followed by a prolyl residue, the two may be released as an intact Xaa-Pro dipeptide.</text>
        <dbReference type="EC" id="3.4.11.2"/>
    </reaction>
</comment>
<dbReference type="InterPro" id="IPR024571">
    <property type="entry name" value="ERAP1-like_C_dom"/>
</dbReference>
<dbReference type="PANTHER" id="PTHR11533">
    <property type="entry name" value="PROTEASE M1 ZINC METALLOPROTEASE"/>
    <property type="match status" value="1"/>
</dbReference>
<keyword evidence="9 17" id="KW-0378">Hydrolase</keyword>
<dbReference type="PRINTS" id="PR00756">
    <property type="entry name" value="ALADIPTASE"/>
</dbReference>
<keyword evidence="18" id="KW-1185">Reference proteome</keyword>
<evidence type="ECO:0000256" key="6">
    <source>
        <dbReference type="ARBA" id="ARBA00022438"/>
    </source>
</evidence>
<evidence type="ECO:0000313" key="18">
    <source>
        <dbReference type="Proteomes" id="UP001596098"/>
    </source>
</evidence>